<reference evidence="1" key="1">
    <citation type="submission" date="2023-11" db="EMBL/GenBank/DDBJ databases">
        <title>Genome assemblies of two species of porcelain crab, Petrolisthes cinctipes and Petrolisthes manimaculis (Anomura: Porcellanidae).</title>
        <authorList>
            <person name="Angst P."/>
        </authorList>
    </citation>
    <scope>NUCLEOTIDE SEQUENCE</scope>
    <source>
        <strain evidence="1">PB745_02</strain>
        <tissue evidence="1">Gill</tissue>
    </source>
</reference>
<dbReference type="AlphaFoldDB" id="A0AAE1NNB4"/>
<accession>A0AAE1NNB4</accession>
<evidence type="ECO:0000313" key="2">
    <source>
        <dbReference type="Proteomes" id="UP001292094"/>
    </source>
</evidence>
<evidence type="ECO:0000313" key="1">
    <source>
        <dbReference type="EMBL" id="KAK4293220.1"/>
    </source>
</evidence>
<sequence length="97" mass="11081">MGVGVIVGVGEGGGVYSGLVGGGGRERGEEVVRWWRERGEKVVEVGEEEVVMEREGKMWLRWERKRWWRKEGERVVKVGEEEVVKEGELGGRNRIEK</sequence>
<protein>
    <submittedName>
        <fullName evidence="1">Uncharacterized protein</fullName>
    </submittedName>
</protein>
<keyword evidence="2" id="KW-1185">Reference proteome</keyword>
<name>A0AAE1NNB4_9EUCA</name>
<gene>
    <name evidence="1" type="ORF">Pmani_034069</name>
</gene>
<organism evidence="1 2">
    <name type="scientific">Petrolisthes manimaculis</name>
    <dbReference type="NCBI Taxonomy" id="1843537"/>
    <lineage>
        <taxon>Eukaryota</taxon>
        <taxon>Metazoa</taxon>
        <taxon>Ecdysozoa</taxon>
        <taxon>Arthropoda</taxon>
        <taxon>Crustacea</taxon>
        <taxon>Multicrustacea</taxon>
        <taxon>Malacostraca</taxon>
        <taxon>Eumalacostraca</taxon>
        <taxon>Eucarida</taxon>
        <taxon>Decapoda</taxon>
        <taxon>Pleocyemata</taxon>
        <taxon>Anomura</taxon>
        <taxon>Galatheoidea</taxon>
        <taxon>Porcellanidae</taxon>
        <taxon>Petrolisthes</taxon>
    </lineage>
</organism>
<proteinExistence type="predicted"/>
<comment type="caution">
    <text evidence="1">The sequence shown here is derived from an EMBL/GenBank/DDBJ whole genome shotgun (WGS) entry which is preliminary data.</text>
</comment>
<dbReference type="Proteomes" id="UP001292094">
    <property type="component" value="Unassembled WGS sequence"/>
</dbReference>
<dbReference type="EMBL" id="JAWZYT010004608">
    <property type="protein sequence ID" value="KAK4293220.1"/>
    <property type="molecule type" value="Genomic_DNA"/>
</dbReference>